<sequence>MTNQINTAAGGLQTSAGDAADRTVYIVSATRTPMGSFGGVLKDVPATDLGSIVIKAAIEKAGLQAADIQEVFMGQVLQAGSGQAPARQAALKAGLSSQVVCSTINKVCASGMKAVMLAAQAIRAGDLDIAVAGGMENMSQVPFYLKSHRWGFKYGTDQLLDGLAHDGLTDAYSGQAMGMAAELCAAECQISREMQDSFAIQSYKRSQLAWQSGAFIPEITPVFIPAKKGEPVEVNKDEEPFKVIFDKISQLKPAFKKDGTVTPANASTMNDGAAALVLMSKREADKRAIKPLAIIRSYADQAQAPEWFTTSPALAVPVAVQKAGLQLSDIQYFELNEAFSVVGIANTEKLGISSEQVNVNGGAVSLGHPLGCSGARILVTLIGVLQQQKARYGAAGICNGGGGASAMVIERPGA</sequence>
<dbReference type="InterPro" id="IPR020616">
    <property type="entry name" value="Thiolase_N"/>
</dbReference>
<evidence type="ECO:0000256" key="1">
    <source>
        <dbReference type="ARBA" id="ARBA00010982"/>
    </source>
</evidence>
<dbReference type="GO" id="GO:0006635">
    <property type="term" value="P:fatty acid beta-oxidation"/>
    <property type="evidence" value="ECO:0007669"/>
    <property type="project" value="TreeGrafter"/>
</dbReference>
<evidence type="ECO:0000256" key="5">
    <source>
        <dbReference type="ARBA" id="ARBA00022723"/>
    </source>
</evidence>
<dbReference type="Pfam" id="PF00108">
    <property type="entry name" value="Thiolase_N"/>
    <property type="match status" value="1"/>
</dbReference>
<protein>
    <recommendedName>
        <fullName evidence="3">acetyl-CoA C-acetyltransferase</fullName>
        <ecNumber evidence="3">2.3.1.9</ecNumber>
    </recommendedName>
</protein>
<dbReference type="EMBL" id="FNQY01000017">
    <property type="protein sequence ID" value="SEA41218.1"/>
    <property type="molecule type" value="Genomic_DNA"/>
</dbReference>
<evidence type="ECO:0000256" key="4">
    <source>
        <dbReference type="ARBA" id="ARBA00022679"/>
    </source>
</evidence>
<evidence type="ECO:0000313" key="14">
    <source>
        <dbReference type="Proteomes" id="UP000199041"/>
    </source>
</evidence>
<evidence type="ECO:0000256" key="10">
    <source>
        <dbReference type="RuleBase" id="RU003557"/>
    </source>
</evidence>
<evidence type="ECO:0000256" key="8">
    <source>
        <dbReference type="ARBA" id="ARBA00023315"/>
    </source>
</evidence>
<accession>A0A1H4AZH5</accession>
<dbReference type="InterPro" id="IPR020610">
    <property type="entry name" value="Thiolase_AS"/>
</dbReference>
<evidence type="ECO:0000259" key="12">
    <source>
        <dbReference type="Pfam" id="PF02803"/>
    </source>
</evidence>
<dbReference type="FunFam" id="3.40.47.10:FF:000007">
    <property type="entry name" value="acetyl-CoA acetyltransferase, mitochondrial"/>
    <property type="match status" value="1"/>
</dbReference>
<comment type="subunit">
    <text evidence="2">Homotetramer.</text>
</comment>
<feature type="active site" description="Proton acceptor" evidence="9">
    <location>
        <position position="398"/>
    </location>
</feature>
<dbReference type="PIRSF" id="PIRSF000429">
    <property type="entry name" value="Ac-CoA_Ac_transf"/>
    <property type="match status" value="1"/>
</dbReference>
<evidence type="ECO:0000256" key="3">
    <source>
        <dbReference type="ARBA" id="ARBA00012705"/>
    </source>
</evidence>
<organism evidence="13 14">
    <name type="scientific">Arachidicoccus rhizosphaerae</name>
    <dbReference type="NCBI Taxonomy" id="551991"/>
    <lineage>
        <taxon>Bacteria</taxon>
        <taxon>Pseudomonadati</taxon>
        <taxon>Bacteroidota</taxon>
        <taxon>Chitinophagia</taxon>
        <taxon>Chitinophagales</taxon>
        <taxon>Chitinophagaceae</taxon>
        <taxon>Arachidicoccus</taxon>
    </lineage>
</organism>
<feature type="active site" description="Proton acceptor" evidence="9">
    <location>
        <position position="368"/>
    </location>
</feature>
<dbReference type="InterPro" id="IPR016039">
    <property type="entry name" value="Thiolase-like"/>
</dbReference>
<dbReference type="AlphaFoldDB" id="A0A1H4AZH5"/>
<gene>
    <name evidence="13" type="ORF">SAMN05192529_11749</name>
</gene>
<dbReference type="NCBIfam" id="TIGR01930">
    <property type="entry name" value="AcCoA-C-Actrans"/>
    <property type="match status" value="1"/>
</dbReference>
<reference evidence="13 14" key="1">
    <citation type="submission" date="2016-10" db="EMBL/GenBank/DDBJ databases">
        <authorList>
            <person name="de Groot N.N."/>
        </authorList>
    </citation>
    <scope>NUCLEOTIDE SEQUENCE [LARGE SCALE GENOMIC DNA]</scope>
    <source>
        <strain evidence="13 14">Vu-144</strain>
    </source>
</reference>
<dbReference type="Proteomes" id="UP000199041">
    <property type="component" value="Unassembled WGS sequence"/>
</dbReference>
<dbReference type="RefSeq" id="WP_091399639.1">
    <property type="nucleotide sequence ID" value="NZ_FNQY01000017.1"/>
</dbReference>
<dbReference type="InterPro" id="IPR002155">
    <property type="entry name" value="Thiolase"/>
</dbReference>
<evidence type="ECO:0000256" key="7">
    <source>
        <dbReference type="ARBA" id="ARBA00022958"/>
    </source>
</evidence>
<name>A0A1H4AZH5_9BACT</name>
<keyword evidence="6" id="KW-0809">Transit peptide</keyword>
<evidence type="ECO:0000259" key="11">
    <source>
        <dbReference type="Pfam" id="PF00108"/>
    </source>
</evidence>
<dbReference type="OrthoDB" id="9764892at2"/>
<comment type="similarity">
    <text evidence="1 10">Belongs to the thiolase-like superfamily. Thiolase family.</text>
</comment>
<dbReference type="InterPro" id="IPR020617">
    <property type="entry name" value="Thiolase_C"/>
</dbReference>
<dbReference type="PROSITE" id="PS00737">
    <property type="entry name" value="THIOLASE_2"/>
    <property type="match status" value="1"/>
</dbReference>
<dbReference type="PROSITE" id="PS00098">
    <property type="entry name" value="THIOLASE_1"/>
    <property type="match status" value="1"/>
</dbReference>
<dbReference type="PANTHER" id="PTHR18919">
    <property type="entry name" value="ACETYL-COA C-ACYLTRANSFERASE"/>
    <property type="match status" value="1"/>
</dbReference>
<dbReference type="InterPro" id="IPR020615">
    <property type="entry name" value="Thiolase_acyl_enz_int_AS"/>
</dbReference>
<keyword evidence="5" id="KW-0479">Metal-binding</keyword>
<feature type="domain" description="Thiolase N-terminal" evidence="11">
    <location>
        <begin position="24"/>
        <end position="281"/>
    </location>
</feature>
<keyword evidence="14" id="KW-1185">Reference proteome</keyword>
<dbReference type="CDD" id="cd00751">
    <property type="entry name" value="thiolase"/>
    <property type="match status" value="1"/>
</dbReference>
<feature type="domain" description="Thiolase C-terminal" evidence="12">
    <location>
        <begin position="290"/>
        <end position="411"/>
    </location>
</feature>
<dbReference type="PROSITE" id="PS00099">
    <property type="entry name" value="THIOLASE_3"/>
    <property type="match status" value="1"/>
</dbReference>
<dbReference type="PANTHER" id="PTHR18919:SF156">
    <property type="entry name" value="ACETYL-COA ACETYLTRANSFERASE, MITOCHONDRIAL"/>
    <property type="match status" value="1"/>
</dbReference>
<dbReference type="InterPro" id="IPR020613">
    <property type="entry name" value="Thiolase_CS"/>
</dbReference>
<dbReference type="GO" id="GO:0046872">
    <property type="term" value="F:metal ion binding"/>
    <property type="evidence" value="ECO:0007669"/>
    <property type="project" value="UniProtKB-KW"/>
</dbReference>
<dbReference type="EC" id="2.3.1.9" evidence="3"/>
<dbReference type="STRING" id="551991.SAMN05192529_11749"/>
<feature type="active site" description="Acyl-thioester intermediate" evidence="9">
    <location>
        <position position="108"/>
    </location>
</feature>
<dbReference type="Pfam" id="PF02803">
    <property type="entry name" value="Thiolase_C"/>
    <property type="match status" value="1"/>
</dbReference>
<keyword evidence="4 10" id="KW-0808">Transferase</keyword>
<dbReference type="SUPFAM" id="SSF53901">
    <property type="entry name" value="Thiolase-like"/>
    <property type="match status" value="2"/>
</dbReference>
<proteinExistence type="inferred from homology"/>
<keyword evidence="8 10" id="KW-0012">Acyltransferase</keyword>
<keyword evidence="7" id="KW-0630">Potassium</keyword>
<dbReference type="Gene3D" id="3.40.47.10">
    <property type="match status" value="1"/>
</dbReference>
<dbReference type="GO" id="GO:0003985">
    <property type="term" value="F:acetyl-CoA C-acetyltransferase activity"/>
    <property type="evidence" value="ECO:0007669"/>
    <property type="project" value="UniProtKB-EC"/>
</dbReference>
<evidence type="ECO:0000313" key="13">
    <source>
        <dbReference type="EMBL" id="SEA41218.1"/>
    </source>
</evidence>
<evidence type="ECO:0000256" key="9">
    <source>
        <dbReference type="PIRSR" id="PIRSR000429-1"/>
    </source>
</evidence>
<evidence type="ECO:0000256" key="2">
    <source>
        <dbReference type="ARBA" id="ARBA00011881"/>
    </source>
</evidence>
<evidence type="ECO:0000256" key="6">
    <source>
        <dbReference type="ARBA" id="ARBA00022946"/>
    </source>
</evidence>